<evidence type="ECO:0000256" key="1">
    <source>
        <dbReference type="ARBA" id="ARBA00022485"/>
    </source>
</evidence>
<dbReference type="Pfam" id="PF03167">
    <property type="entry name" value="UDG"/>
    <property type="match status" value="1"/>
</dbReference>
<dbReference type="GO" id="GO:0097506">
    <property type="term" value="F:deaminated base DNA N-glycosylase activity"/>
    <property type="evidence" value="ECO:0007669"/>
    <property type="project" value="UniProtKB-ARBA"/>
</dbReference>
<keyword evidence="6" id="KW-0411">Iron-sulfur</keyword>
<gene>
    <name evidence="9" type="ORF">SAMN05216277_101133</name>
</gene>
<evidence type="ECO:0000313" key="10">
    <source>
        <dbReference type="Proteomes" id="UP000183769"/>
    </source>
</evidence>
<dbReference type="GO" id="GO:0006281">
    <property type="term" value="P:DNA repair"/>
    <property type="evidence" value="ECO:0007669"/>
    <property type="project" value="UniProtKB-KW"/>
</dbReference>
<evidence type="ECO:0000256" key="6">
    <source>
        <dbReference type="ARBA" id="ARBA00023014"/>
    </source>
</evidence>
<keyword evidence="4" id="KW-0378">Hydrolase</keyword>
<dbReference type="OrthoDB" id="186208at2157"/>
<evidence type="ECO:0000313" key="9">
    <source>
        <dbReference type="EMBL" id="SFP05339.1"/>
    </source>
</evidence>
<dbReference type="RefSeq" id="WP_074874571.1">
    <property type="nucleotide sequence ID" value="NZ_FOXI01000001.1"/>
</dbReference>
<keyword evidence="2" id="KW-0479">Metal-binding</keyword>
<keyword evidence="10" id="KW-1185">Reference proteome</keyword>
<dbReference type="Proteomes" id="UP000183769">
    <property type="component" value="Unassembled WGS sequence"/>
</dbReference>
<organism evidence="9 10">
    <name type="scientific">Halolamina pelagica</name>
    <dbReference type="NCBI Taxonomy" id="699431"/>
    <lineage>
        <taxon>Archaea</taxon>
        <taxon>Methanobacteriati</taxon>
        <taxon>Methanobacteriota</taxon>
        <taxon>Stenosarchaea group</taxon>
        <taxon>Halobacteria</taxon>
        <taxon>Halobacteriales</taxon>
        <taxon>Haloferacaceae</taxon>
    </lineage>
</organism>
<evidence type="ECO:0000256" key="4">
    <source>
        <dbReference type="ARBA" id="ARBA00022801"/>
    </source>
</evidence>
<evidence type="ECO:0000256" key="3">
    <source>
        <dbReference type="ARBA" id="ARBA00022763"/>
    </source>
</evidence>
<dbReference type="PANTHER" id="PTHR33693">
    <property type="entry name" value="TYPE-5 URACIL-DNA GLYCOSYLASE"/>
    <property type="match status" value="1"/>
</dbReference>
<protein>
    <submittedName>
        <fullName evidence="9">Uracil-DNA glycosylase, family 4</fullName>
    </submittedName>
</protein>
<dbReference type="InterPro" id="IPR036895">
    <property type="entry name" value="Uracil-DNA_glycosylase-like_sf"/>
</dbReference>
<reference evidence="10" key="1">
    <citation type="submission" date="2016-10" db="EMBL/GenBank/DDBJ databases">
        <authorList>
            <person name="Varghese N."/>
            <person name="Submissions S."/>
        </authorList>
    </citation>
    <scope>NUCLEOTIDE SEQUENCE [LARGE SCALE GENOMIC DNA]</scope>
    <source>
        <strain evidence="10">CGMCC 1.10329</strain>
    </source>
</reference>
<dbReference type="SMART" id="SM00986">
    <property type="entry name" value="UDG"/>
    <property type="match status" value="1"/>
</dbReference>
<dbReference type="InterPro" id="IPR051536">
    <property type="entry name" value="UDG_Type-4/5"/>
</dbReference>
<feature type="domain" description="Uracil-DNA glycosylase-like" evidence="8">
    <location>
        <begin position="33"/>
        <end position="194"/>
    </location>
</feature>
<dbReference type="SMART" id="SM00987">
    <property type="entry name" value="UreE_C"/>
    <property type="match status" value="1"/>
</dbReference>
<dbReference type="PANTHER" id="PTHR33693:SF1">
    <property type="entry name" value="TYPE-4 URACIL-DNA GLYCOSYLASE"/>
    <property type="match status" value="1"/>
</dbReference>
<dbReference type="GO" id="GO:0051539">
    <property type="term" value="F:4 iron, 4 sulfur cluster binding"/>
    <property type="evidence" value="ECO:0007669"/>
    <property type="project" value="UniProtKB-KW"/>
</dbReference>
<keyword evidence="7" id="KW-0234">DNA repair</keyword>
<evidence type="ECO:0000259" key="8">
    <source>
        <dbReference type="SMART" id="SM00986"/>
    </source>
</evidence>
<dbReference type="SUPFAM" id="SSF52141">
    <property type="entry name" value="Uracil-DNA glycosylase-like"/>
    <property type="match status" value="1"/>
</dbReference>
<name>A0A1I5M724_9EURY</name>
<dbReference type="AlphaFoldDB" id="A0A1I5M724"/>
<evidence type="ECO:0000256" key="5">
    <source>
        <dbReference type="ARBA" id="ARBA00023004"/>
    </source>
</evidence>
<dbReference type="InterPro" id="IPR005122">
    <property type="entry name" value="Uracil-DNA_glycosylase-like"/>
</dbReference>
<dbReference type="EMBL" id="FOXI01000001">
    <property type="protein sequence ID" value="SFP05339.1"/>
    <property type="molecule type" value="Genomic_DNA"/>
</dbReference>
<keyword evidence="3" id="KW-0227">DNA damage</keyword>
<dbReference type="CDD" id="cd10030">
    <property type="entry name" value="UDG-F4_TTUDGA_SPO1dp_like"/>
    <property type="match status" value="1"/>
</dbReference>
<dbReference type="GO" id="GO:0046872">
    <property type="term" value="F:metal ion binding"/>
    <property type="evidence" value="ECO:0007669"/>
    <property type="project" value="UniProtKB-KW"/>
</dbReference>
<evidence type="ECO:0000256" key="2">
    <source>
        <dbReference type="ARBA" id="ARBA00022723"/>
    </source>
</evidence>
<keyword evidence="5" id="KW-0408">Iron</keyword>
<dbReference type="Gene3D" id="3.40.470.10">
    <property type="entry name" value="Uracil-DNA glycosylase-like domain"/>
    <property type="match status" value="1"/>
</dbReference>
<sequence>MDAHQDELSNPFGMDEDCRNCPALAACREQVVHGYGDAGAEFVFVGEGPAAGAEATGVPFTGDGAGERVQRVLGELGFSRSPPDAAEPDLQNVYLTYLSRCRHPDRAATDEEVRNCEPFLNAELRMINPHIIVAVGDRVLRELAVEYTTRRPDSFDVVEEHATTIRGRGFELVPMIPPAEQTDEQEAAFVEHVRENVFSRDYRQTKGRRSR</sequence>
<proteinExistence type="predicted"/>
<keyword evidence="1" id="KW-0004">4Fe-4S</keyword>
<accession>A0A1I5M724</accession>
<evidence type="ECO:0000256" key="7">
    <source>
        <dbReference type="ARBA" id="ARBA00023204"/>
    </source>
</evidence>